<evidence type="ECO:0000313" key="8">
    <source>
        <dbReference type="EMBL" id="ACF11392.1"/>
    </source>
</evidence>
<proteinExistence type="inferred from homology"/>
<sequence>MKSLRTALFPVFLIFSILTMSWGQSQAVPAKAAAPPALLAPTPEQMEASRHLAQYLIQNHYRKVPLNDSLSQQIFDRFLDNIDNNRSYFTASDVERLRKEYGNRLDDDFITGNPEGGFAIYNQFLKRARQKMAFMMKALKTSTFDFTKPETLELERSKTAPWSVDLAALQDQWRKELKYQYLNMKFTGEKGKSIKSALEKSFRNRLNLFNQQKPEDAFVAYMNAVTTSFDPHTDYFSPDMYENFQIDMSRSLEGIGAKLQMENEYTVVNEIIPGGPAFKGNQLKKGDQIIGVGQGENGEIIDVVGWRINDVVKKIRGPKGTVVRLKVLPASQANKGPARIIRIVRAKVDLQEQAAQKKIIIEKGKKIGVIVLPSFYLDFEGERQNKTNYTSTTRDVIKILNELNAAKVDGIILDLRDNGGGSLEEAVNVTGLFVGQGPVVQVSNALGGKMVLKDEEYPALYTGPLVVLVNRYSASASEIFAAAIQDYGRGVIVGDRTFGKGTVQSIVSIKRPFSMFTNQPDLGQLKLTVAKFYRISGGSTQHIGVLPDIVLPSMIDPEVVGEDTYTSSLPWTTISRADYTPVGSVSRADISMLKSEFKARAAKDSQYQAYLADLATLNRIRNKKSVSLQEKNFETESKTLKQIQDRWGDENLETGKKKKTDFIIQETAGIMDDLIDLKAQETDAPMLQKPAAQLIKAMPLGKK</sequence>
<dbReference type="MEROPS" id="S41.001"/>
<dbReference type="GO" id="GO:0006508">
    <property type="term" value="P:proteolysis"/>
    <property type="evidence" value="ECO:0007669"/>
    <property type="project" value="UniProtKB-KW"/>
</dbReference>
<dbReference type="Pfam" id="PF17804">
    <property type="entry name" value="TSP_NTD"/>
    <property type="match status" value="1"/>
</dbReference>
<evidence type="ECO:0000256" key="4">
    <source>
        <dbReference type="ARBA" id="ARBA00022825"/>
    </source>
</evidence>
<dbReference type="GO" id="GO:0007165">
    <property type="term" value="P:signal transduction"/>
    <property type="evidence" value="ECO:0007669"/>
    <property type="project" value="TreeGrafter"/>
</dbReference>
<evidence type="ECO:0000313" key="9">
    <source>
        <dbReference type="Proteomes" id="UP000008811"/>
    </source>
</evidence>
<dbReference type="AlphaFoldDB" id="B3QN89"/>
<dbReference type="InterPro" id="IPR004447">
    <property type="entry name" value="Peptidase_S41A"/>
</dbReference>
<dbReference type="InterPro" id="IPR040573">
    <property type="entry name" value="TSP_N"/>
</dbReference>
<dbReference type="Proteomes" id="UP000008811">
    <property type="component" value="Chromosome"/>
</dbReference>
<gene>
    <name evidence="8" type="ordered locus">Cpar_0984</name>
</gene>
<comment type="similarity">
    <text evidence="1 5">Belongs to the peptidase S41A family.</text>
</comment>
<feature type="domain" description="PDZ" evidence="7">
    <location>
        <begin position="245"/>
        <end position="322"/>
    </location>
</feature>
<keyword evidence="6" id="KW-0732">Signal</keyword>
<dbReference type="Pfam" id="PF00595">
    <property type="entry name" value="PDZ"/>
    <property type="match status" value="1"/>
</dbReference>
<dbReference type="InterPro" id="IPR029045">
    <property type="entry name" value="ClpP/crotonase-like_dom_sf"/>
</dbReference>
<dbReference type="SMART" id="SM00245">
    <property type="entry name" value="TSPc"/>
    <property type="match status" value="1"/>
</dbReference>
<dbReference type="InterPro" id="IPR036034">
    <property type="entry name" value="PDZ_sf"/>
</dbReference>
<dbReference type="STRING" id="517417.Cpar_0984"/>
<reference evidence="8" key="1">
    <citation type="submission" date="2008-06" db="EMBL/GenBank/DDBJ databases">
        <title>Complete sequence of Chlorobaculum parvum NCIB 8327.</title>
        <authorList>
            <consortium name="US DOE Joint Genome Institute"/>
            <person name="Lucas S."/>
            <person name="Copeland A."/>
            <person name="Lapidus A."/>
            <person name="Glavina del Rio T."/>
            <person name="Dalin E."/>
            <person name="Tice H."/>
            <person name="Bruce D."/>
            <person name="Goodwin L."/>
            <person name="Pitluck S."/>
            <person name="Schmutz J."/>
            <person name="Larimer F."/>
            <person name="Land M."/>
            <person name="Hauser L."/>
            <person name="Kyrpides N."/>
            <person name="Mikhailova N."/>
            <person name="Zhao F."/>
            <person name="Li T."/>
            <person name="Liu Z."/>
            <person name="Overmann J."/>
            <person name="Bryant D.A."/>
            <person name="Richardson P."/>
        </authorList>
    </citation>
    <scope>NUCLEOTIDE SEQUENCE [LARGE SCALE GENOMIC DNA]</scope>
    <source>
        <strain evidence="8">NCIB 8327</strain>
    </source>
</reference>
<protein>
    <submittedName>
        <fullName evidence="8">Carboxyl-terminal protease</fullName>
        <ecNumber evidence="8">3.4.21.102</ecNumber>
    </submittedName>
</protein>
<name>B3QN89_CHLP8</name>
<dbReference type="Gene3D" id="2.30.42.10">
    <property type="match status" value="1"/>
</dbReference>
<dbReference type="CDD" id="cd07560">
    <property type="entry name" value="Peptidase_S41_CPP"/>
    <property type="match status" value="1"/>
</dbReference>
<evidence type="ECO:0000256" key="1">
    <source>
        <dbReference type="ARBA" id="ARBA00009179"/>
    </source>
</evidence>
<dbReference type="GO" id="GO:0004252">
    <property type="term" value="F:serine-type endopeptidase activity"/>
    <property type="evidence" value="ECO:0007669"/>
    <property type="project" value="UniProtKB-EC"/>
</dbReference>
<dbReference type="PANTHER" id="PTHR32060">
    <property type="entry name" value="TAIL-SPECIFIC PROTEASE"/>
    <property type="match status" value="1"/>
</dbReference>
<dbReference type="SUPFAM" id="SSF52096">
    <property type="entry name" value="ClpP/crotonase"/>
    <property type="match status" value="1"/>
</dbReference>
<keyword evidence="4 5" id="KW-0720">Serine protease</keyword>
<keyword evidence="3 5" id="KW-0378">Hydrolase</keyword>
<dbReference type="SUPFAM" id="SSF50156">
    <property type="entry name" value="PDZ domain-like"/>
    <property type="match status" value="1"/>
</dbReference>
<evidence type="ECO:0000259" key="7">
    <source>
        <dbReference type="PROSITE" id="PS50106"/>
    </source>
</evidence>
<dbReference type="EC" id="3.4.21.102" evidence="8"/>
<dbReference type="SMART" id="SM00228">
    <property type="entry name" value="PDZ"/>
    <property type="match status" value="1"/>
</dbReference>
<feature type="signal peptide" evidence="6">
    <location>
        <begin position="1"/>
        <end position="27"/>
    </location>
</feature>
<dbReference type="NCBIfam" id="TIGR00225">
    <property type="entry name" value="prc"/>
    <property type="match status" value="1"/>
</dbReference>
<dbReference type="Pfam" id="PF11818">
    <property type="entry name" value="DUF3340"/>
    <property type="match status" value="1"/>
</dbReference>
<dbReference type="InterPro" id="IPR005151">
    <property type="entry name" value="Tail-specific_protease"/>
</dbReference>
<dbReference type="GO" id="GO:0030288">
    <property type="term" value="C:outer membrane-bounded periplasmic space"/>
    <property type="evidence" value="ECO:0007669"/>
    <property type="project" value="TreeGrafter"/>
</dbReference>
<evidence type="ECO:0000256" key="6">
    <source>
        <dbReference type="SAM" id="SignalP"/>
    </source>
</evidence>
<dbReference type="InterPro" id="IPR020992">
    <property type="entry name" value="Tail_Prtase_C"/>
</dbReference>
<dbReference type="KEGG" id="cpc:Cpar_0984"/>
<dbReference type="PROSITE" id="PS50106">
    <property type="entry name" value="PDZ"/>
    <property type="match status" value="1"/>
</dbReference>
<evidence type="ECO:0000256" key="3">
    <source>
        <dbReference type="ARBA" id="ARBA00022801"/>
    </source>
</evidence>
<keyword evidence="9" id="KW-1185">Reference proteome</keyword>
<dbReference type="eggNOG" id="COG0793">
    <property type="taxonomic scope" value="Bacteria"/>
</dbReference>
<feature type="chain" id="PRO_5002795583" evidence="6">
    <location>
        <begin position="28"/>
        <end position="703"/>
    </location>
</feature>
<organism evidence="8 9">
    <name type="scientific">Chlorobaculum parvum (strain DSM 263 / NCIMB 8327)</name>
    <name type="common">Chlorobium vibrioforme subsp. thiosulfatophilum</name>
    <dbReference type="NCBI Taxonomy" id="517417"/>
    <lineage>
        <taxon>Bacteria</taxon>
        <taxon>Pseudomonadati</taxon>
        <taxon>Chlorobiota</taxon>
        <taxon>Chlorobiia</taxon>
        <taxon>Chlorobiales</taxon>
        <taxon>Chlorobiaceae</taxon>
        <taxon>Chlorobaculum</taxon>
    </lineage>
</organism>
<dbReference type="HOGENOM" id="CLU_016199_1_0_10"/>
<dbReference type="Pfam" id="PF03572">
    <property type="entry name" value="Peptidase_S41"/>
    <property type="match status" value="1"/>
</dbReference>
<dbReference type="FunFam" id="3.90.226.10:FF:000090">
    <property type="entry name" value="Tail-specific protease"/>
    <property type="match status" value="1"/>
</dbReference>
<dbReference type="Gene3D" id="3.90.226.10">
    <property type="entry name" value="2-enoyl-CoA Hydratase, Chain A, domain 1"/>
    <property type="match status" value="1"/>
</dbReference>
<accession>B3QN89</accession>
<evidence type="ECO:0000256" key="5">
    <source>
        <dbReference type="RuleBase" id="RU004404"/>
    </source>
</evidence>
<dbReference type="PANTHER" id="PTHR32060:SF22">
    <property type="entry name" value="CARBOXYL-TERMINAL-PROCESSING PEPTIDASE 3, CHLOROPLASTIC"/>
    <property type="match status" value="1"/>
</dbReference>
<dbReference type="CDD" id="cd06782">
    <property type="entry name" value="cpPDZ_CPP-like"/>
    <property type="match status" value="1"/>
</dbReference>
<dbReference type="InterPro" id="IPR001478">
    <property type="entry name" value="PDZ"/>
</dbReference>
<dbReference type="EMBL" id="CP001099">
    <property type="protein sequence ID" value="ACF11392.1"/>
    <property type="molecule type" value="Genomic_DNA"/>
</dbReference>
<keyword evidence="2 5" id="KW-0645">Protease</keyword>
<evidence type="ECO:0000256" key="2">
    <source>
        <dbReference type="ARBA" id="ARBA00022670"/>
    </source>
</evidence>